<dbReference type="Proteomes" id="UP000762676">
    <property type="component" value="Unassembled WGS sequence"/>
</dbReference>
<protein>
    <submittedName>
        <fullName evidence="1">Craniofacial development protein 2-like</fullName>
    </submittedName>
</protein>
<dbReference type="SUPFAM" id="SSF56219">
    <property type="entry name" value="DNase I-like"/>
    <property type="match status" value="1"/>
</dbReference>
<dbReference type="EMBL" id="BMAT01012661">
    <property type="protein sequence ID" value="GFR96368.1"/>
    <property type="molecule type" value="Genomic_DNA"/>
</dbReference>
<dbReference type="InterPro" id="IPR036691">
    <property type="entry name" value="Endo/exonu/phosph_ase_sf"/>
</dbReference>
<proteinExistence type="predicted"/>
<evidence type="ECO:0000313" key="1">
    <source>
        <dbReference type="EMBL" id="GFR96368.1"/>
    </source>
</evidence>
<gene>
    <name evidence="1" type="ORF">ElyMa_006296000</name>
</gene>
<accession>A0AAV4HDS7</accession>
<keyword evidence="2" id="KW-1185">Reference proteome</keyword>
<comment type="caution">
    <text evidence="1">The sequence shown here is derived from an EMBL/GenBank/DDBJ whole genome shotgun (WGS) entry which is preliminary data.</text>
</comment>
<name>A0AAV4HDS7_9GAST</name>
<reference evidence="1 2" key="1">
    <citation type="journal article" date="2021" name="Elife">
        <title>Chloroplast acquisition without the gene transfer in kleptoplastic sea slugs, Plakobranchus ocellatus.</title>
        <authorList>
            <person name="Maeda T."/>
            <person name="Takahashi S."/>
            <person name="Yoshida T."/>
            <person name="Shimamura S."/>
            <person name="Takaki Y."/>
            <person name="Nagai Y."/>
            <person name="Toyoda A."/>
            <person name="Suzuki Y."/>
            <person name="Arimoto A."/>
            <person name="Ishii H."/>
            <person name="Satoh N."/>
            <person name="Nishiyama T."/>
            <person name="Hasebe M."/>
            <person name="Maruyama T."/>
            <person name="Minagawa J."/>
            <person name="Obokata J."/>
            <person name="Shigenobu S."/>
        </authorList>
    </citation>
    <scope>NUCLEOTIDE SEQUENCE [LARGE SCALE GENOMIC DNA]</scope>
</reference>
<dbReference type="Gene3D" id="3.60.10.10">
    <property type="entry name" value="Endonuclease/exonuclease/phosphatase"/>
    <property type="match status" value="1"/>
</dbReference>
<dbReference type="AlphaFoldDB" id="A0AAV4HDS7"/>
<evidence type="ECO:0000313" key="2">
    <source>
        <dbReference type="Proteomes" id="UP000762676"/>
    </source>
</evidence>
<organism evidence="1 2">
    <name type="scientific">Elysia marginata</name>
    <dbReference type="NCBI Taxonomy" id="1093978"/>
    <lineage>
        <taxon>Eukaryota</taxon>
        <taxon>Metazoa</taxon>
        <taxon>Spiralia</taxon>
        <taxon>Lophotrochozoa</taxon>
        <taxon>Mollusca</taxon>
        <taxon>Gastropoda</taxon>
        <taxon>Heterobranchia</taxon>
        <taxon>Euthyneura</taxon>
        <taxon>Panpulmonata</taxon>
        <taxon>Sacoglossa</taxon>
        <taxon>Placobranchoidea</taxon>
        <taxon>Plakobranchidae</taxon>
        <taxon>Elysia</taxon>
    </lineage>
</organism>
<sequence length="101" mass="11367">MDRVTTKLLIGYLQVSERVLLLKVKGQPLDFNIIQIYAPTSKSTEEDTDAFYEELETTRKLCKSQEPVIVMGDFNAKVRGERAHDIIGPHGLGKGMSEEID</sequence>